<dbReference type="SUPFAM" id="SSF52172">
    <property type="entry name" value="CheY-like"/>
    <property type="match status" value="1"/>
</dbReference>
<dbReference type="PANTHER" id="PTHR32071">
    <property type="entry name" value="TRANSCRIPTIONAL REGULATORY PROTEIN"/>
    <property type="match status" value="1"/>
</dbReference>
<evidence type="ECO:0000256" key="1">
    <source>
        <dbReference type="ARBA" id="ARBA00022741"/>
    </source>
</evidence>
<dbReference type="Gene3D" id="1.10.8.60">
    <property type="match status" value="1"/>
</dbReference>
<dbReference type="InterPro" id="IPR009057">
    <property type="entry name" value="Homeodomain-like_sf"/>
</dbReference>
<dbReference type="GO" id="GO:0005524">
    <property type="term" value="F:ATP binding"/>
    <property type="evidence" value="ECO:0007669"/>
    <property type="project" value="UniProtKB-KW"/>
</dbReference>
<evidence type="ECO:0000313" key="8">
    <source>
        <dbReference type="EMBL" id="MBO8445614.1"/>
    </source>
</evidence>
<feature type="domain" description="Sigma-54 factor interaction" evidence="6">
    <location>
        <begin position="132"/>
        <end position="361"/>
    </location>
</feature>
<dbReference type="Proteomes" id="UP000823619">
    <property type="component" value="Unassembled WGS sequence"/>
</dbReference>
<dbReference type="Pfam" id="PF02954">
    <property type="entry name" value="HTH_8"/>
    <property type="match status" value="1"/>
</dbReference>
<dbReference type="SMART" id="SM00448">
    <property type="entry name" value="REC"/>
    <property type="match status" value="1"/>
</dbReference>
<dbReference type="GO" id="GO:0043565">
    <property type="term" value="F:sequence-specific DNA binding"/>
    <property type="evidence" value="ECO:0007669"/>
    <property type="project" value="InterPro"/>
</dbReference>
<keyword evidence="1" id="KW-0547">Nucleotide-binding</keyword>
<dbReference type="Pfam" id="PF25601">
    <property type="entry name" value="AAA_lid_14"/>
    <property type="match status" value="1"/>
</dbReference>
<comment type="caution">
    <text evidence="8">The sequence shown here is derived from an EMBL/GenBank/DDBJ whole genome shotgun (WGS) entry which is preliminary data.</text>
</comment>
<dbReference type="EMBL" id="JADIMO010000099">
    <property type="protein sequence ID" value="MBO8445614.1"/>
    <property type="molecule type" value="Genomic_DNA"/>
</dbReference>
<keyword evidence="2" id="KW-0067">ATP-binding</keyword>
<proteinExistence type="predicted"/>
<evidence type="ECO:0000259" key="7">
    <source>
        <dbReference type="PROSITE" id="PS50110"/>
    </source>
</evidence>
<dbReference type="Gene3D" id="3.40.50.2300">
    <property type="match status" value="1"/>
</dbReference>
<feature type="domain" description="Response regulatory" evidence="7">
    <location>
        <begin position="3"/>
        <end position="118"/>
    </location>
</feature>
<dbReference type="PROSITE" id="PS50045">
    <property type="entry name" value="SIGMA54_INTERACT_4"/>
    <property type="match status" value="1"/>
</dbReference>
<dbReference type="AlphaFoldDB" id="A0A9D9EIF6"/>
<evidence type="ECO:0000256" key="4">
    <source>
        <dbReference type="ARBA" id="ARBA00023163"/>
    </source>
</evidence>
<name>A0A9D9EIF6_9BACT</name>
<dbReference type="Pfam" id="PF00072">
    <property type="entry name" value="Response_reg"/>
    <property type="match status" value="1"/>
</dbReference>
<keyword evidence="3" id="KW-0805">Transcription regulation</keyword>
<dbReference type="FunFam" id="3.40.50.300:FF:000006">
    <property type="entry name" value="DNA-binding transcriptional regulator NtrC"/>
    <property type="match status" value="1"/>
</dbReference>
<dbReference type="GO" id="GO:0006355">
    <property type="term" value="P:regulation of DNA-templated transcription"/>
    <property type="evidence" value="ECO:0007669"/>
    <property type="project" value="InterPro"/>
</dbReference>
<gene>
    <name evidence="8" type="ORF">IAC23_07995</name>
</gene>
<dbReference type="InterPro" id="IPR025943">
    <property type="entry name" value="Sigma_54_int_dom_ATP-bd_2"/>
</dbReference>
<reference evidence="8" key="1">
    <citation type="submission" date="2020-10" db="EMBL/GenBank/DDBJ databases">
        <authorList>
            <person name="Gilroy R."/>
        </authorList>
    </citation>
    <scope>NUCLEOTIDE SEQUENCE</scope>
    <source>
        <strain evidence="8">D5-748</strain>
    </source>
</reference>
<sequence length="433" mass="49079">MGKVIIIEDNPVYCDYVGNLLAKSGVPSKKYYSLQAAKKALLNVEPDDIILSDLRFPDGDGIELLRQLRDSGHRNPFFIMTDYDEVPTAVRSMKSGATDYVSKRMLEDELLPVLHNLWRQQEQKIQKQDRIYERESEAFRNIHHRVRLVAPTDMSVLILGENGTGKDHIARKIHEQSTRSDKPYVALDCSVLTPSLAASILFGHEKGAFTGADGSKSGYFMEADGGTLFLDEVGNLPLEVQQMLLRAIQNRTYRPLGGNRDITADVRIVAATNENLETAIEEKRFRRDLYYRLREFIIEVPPLKECREDILPLADYFLGRMNESLKKSVKGFDAGSRKMLLDYRWPGNVRELKQVVQTAVLMASEGLVTSETLELKIDNTAADTDLALTDENMQRERIIKALRQAGGNKRQAARLLGISPPTLYKKMEQYNIL</sequence>
<keyword evidence="5" id="KW-0597">Phosphoprotein</keyword>
<dbReference type="InterPro" id="IPR001789">
    <property type="entry name" value="Sig_transdc_resp-reg_receiver"/>
</dbReference>
<dbReference type="SMART" id="SM00382">
    <property type="entry name" value="AAA"/>
    <property type="match status" value="1"/>
</dbReference>
<dbReference type="GO" id="GO:0000160">
    <property type="term" value="P:phosphorelay signal transduction system"/>
    <property type="evidence" value="ECO:0007669"/>
    <property type="project" value="InterPro"/>
</dbReference>
<dbReference type="InterPro" id="IPR003593">
    <property type="entry name" value="AAA+_ATPase"/>
</dbReference>
<dbReference type="SUPFAM" id="SSF52540">
    <property type="entry name" value="P-loop containing nucleoside triphosphate hydrolases"/>
    <property type="match status" value="1"/>
</dbReference>
<dbReference type="CDD" id="cd00009">
    <property type="entry name" value="AAA"/>
    <property type="match status" value="1"/>
</dbReference>
<dbReference type="Gene3D" id="3.40.50.300">
    <property type="entry name" value="P-loop containing nucleotide triphosphate hydrolases"/>
    <property type="match status" value="1"/>
</dbReference>
<feature type="modified residue" description="4-aspartylphosphate" evidence="5">
    <location>
        <position position="53"/>
    </location>
</feature>
<evidence type="ECO:0000259" key="6">
    <source>
        <dbReference type="PROSITE" id="PS50045"/>
    </source>
</evidence>
<organism evidence="8 9">
    <name type="scientific">Candidatus Cryptobacteroides merdavium</name>
    <dbReference type="NCBI Taxonomy" id="2840769"/>
    <lineage>
        <taxon>Bacteria</taxon>
        <taxon>Pseudomonadati</taxon>
        <taxon>Bacteroidota</taxon>
        <taxon>Bacteroidia</taxon>
        <taxon>Bacteroidales</taxon>
        <taxon>Candidatus Cryptobacteroides</taxon>
    </lineage>
</organism>
<dbReference type="Gene3D" id="1.10.10.60">
    <property type="entry name" value="Homeodomain-like"/>
    <property type="match status" value="1"/>
</dbReference>
<dbReference type="Pfam" id="PF00158">
    <property type="entry name" value="Sigma54_activat"/>
    <property type="match status" value="1"/>
</dbReference>
<dbReference type="PROSITE" id="PS50110">
    <property type="entry name" value="RESPONSE_REGULATORY"/>
    <property type="match status" value="1"/>
</dbReference>
<reference evidence="8" key="2">
    <citation type="journal article" date="2021" name="PeerJ">
        <title>Extensive microbial diversity within the chicken gut microbiome revealed by metagenomics and culture.</title>
        <authorList>
            <person name="Gilroy R."/>
            <person name="Ravi A."/>
            <person name="Getino M."/>
            <person name="Pursley I."/>
            <person name="Horton D.L."/>
            <person name="Alikhan N.F."/>
            <person name="Baker D."/>
            <person name="Gharbi K."/>
            <person name="Hall N."/>
            <person name="Watson M."/>
            <person name="Adriaenssens E.M."/>
            <person name="Foster-Nyarko E."/>
            <person name="Jarju S."/>
            <person name="Secka A."/>
            <person name="Antonio M."/>
            <person name="Oren A."/>
            <person name="Chaudhuri R.R."/>
            <person name="La Ragione R."/>
            <person name="Hildebrand F."/>
            <person name="Pallen M.J."/>
        </authorList>
    </citation>
    <scope>NUCLEOTIDE SEQUENCE</scope>
    <source>
        <strain evidence="8">D5-748</strain>
    </source>
</reference>
<dbReference type="PRINTS" id="PR01590">
    <property type="entry name" value="HTHFIS"/>
</dbReference>
<dbReference type="InterPro" id="IPR058031">
    <property type="entry name" value="AAA_lid_NorR"/>
</dbReference>
<evidence type="ECO:0000256" key="2">
    <source>
        <dbReference type="ARBA" id="ARBA00022840"/>
    </source>
</evidence>
<dbReference type="InterPro" id="IPR002078">
    <property type="entry name" value="Sigma_54_int"/>
</dbReference>
<keyword evidence="4" id="KW-0804">Transcription</keyword>
<dbReference type="PROSITE" id="PS00676">
    <property type="entry name" value="SIGMA54_INTERACT_2"/>
    <property type="match status" value="1"/>
</dbReference>
<evidence type="ECO:0000256" key="5">
    <source>
        <dbReference type="PROSITE-ProRule" id="PRU00169"/>
    </source>
</evidence>
<evidence type="ECO:0000313" key="9">
    <source>
        <dbReference type="Proteomes" id="UP000823619"/>
    </source>
</evidence>
<dbReference type="SUPFAM" id="SSF46689">
    <property type="entry name" value="Homeodomain-like"/>
    <property type="match status" value="1"/>
</dbReference>
<evidence type="ECO:0000256" key="3">
    <source>
        <dbReference type="ARBA" id="ARBA00023015"/>
    </source>
</evidence>
<dbReference type="InterPro" id="IPR011006">
    <property type="entry name" value="CheY-like_superfamily"/>
</dbReference>
<protein>
    <submittedName>
        <fullName evidence="8">Sigma-54-dependent Fis family transcriptional regulator</fullName>
    </submittedName>
</protein>
<dbReference type="InterPro" id="IPR027417">
    <property type="entry name" value="P-loop_NTPase"/>
</dbReference>
<dbReference type="CDD" id="cd00156">
    <property type="entry name" value="REC"/>
    <property type="match status" value="1"/>
</dbReference>
<accession>A0A9D9EIF6</accession>
<dbReference type="InterPro" id="IPR002197">
    <property type="entry name" value="HTH_Fis"/>
</dbReference>